<evidence type="ECO:0000313" key="3">
    <source>
        <dbReference type="EMBL" id="NYG31106.1"/>
    </source>
</evidence>
<evidence type="ECO:0000256" key="1">
    <source>
        <dbReference type="SAM" id="MobiDB-lite"/>
    </source>
</evidence>
<feature type="region of interest" description="Disordered" evidence="1">
    <location>
        <begin position="63"/>
        <end position="104"/>
    </location>
</feature>
<feature type="region of interest" description="Disordered" evidence="1">
    <location>
        <begin position="163"/>
        <end position="277"/>
    </location>
</feature>
<dbReference type="InterPro" id="IPR036680">
    <property type="entry name" value="SPOR-like_sf"/>
</dbReference>
<dbReference type="EMBL" id="JACCFH010000001">
    <property type="protein sequence ID" value="NYG31106.1"/>
    <property type="molecule type" value="Genomic_DNA"/>
</dbReference>
<feature type="region of interest" description="Disordered" evidence="1">
    <location>
        <begin position="1"/>
        <end position="28"/>
    </location>
</feature>
<organism evidence="3 4">
    <name type="scientific">Sphaerotilus montanus</name>
    <dbReference type="NCBI Taxonomy" id="522889"/>
    <lineage>
        <taxon>Bacteria</taxon>
        <taxon>Pseudomonadati</taxon>
        <taxon>Pseudomonadota</taxon>
        <taxon>Betaproteobacteria</taxon>
        <taxon>Burkholderiales</taxon>
        <taxon>Sphaerotilaceae</taxon>
        <taxon>Sphaerotilus</taxon>
    </lineage>
</organism>
<dbReference type="Pfam" id="PF05036">
    <property type="entry name" value="SPOR"/>
    <property type="match status" value="1"/>
</dbReference>
<dbReference type="GO" id="GO:0032153">
    <property type="term" value="C:cell division site"/>
    <property type="evidence" value="ECO:0007669"/>
    <property type="project" value="TreeGrafter"/>
</dbReference>
<dbReference type="AlphaFoldDB" id="A0A7Y9U4Z0"/>
<dbReference type="GO" id="GO:0042834">
    <property type="term" value="F:peptidoglycan binding"/>
    <property type="evidence" value="ECO:0007669"/>
    <property type="project" value="InterPro"/>
</dbReference>
<sequence length="352" mass="36995">MGLFSFLQRKKPPVPETRKRTPPPQDPVTVEALRTRARRRLIGAAVLVGGAVIGLPTLFDKPPRPAEQSFSVRMAGPAGSDGSASVSVKAPAAAGSAALARQGSVEAAPSAGVSGTAVAVAAAGTAAAVGLLPGTGKKPHADDTIITETKADLEADKLRADRVRAEKDKEKARAERARADKLKADKAREAEKAQEAEQAREAEKARQERLAKKAKEAKEAKAAREAQDARDAADARREAARKARDAREAKALKDAKEAKDAKAAKATRPDGDGEKTRRYVIQAGSFAEASAARDLGRRIGKLGLDSHEQRVETASGSARTRVRLGPFNSKEEALRAAARLKAAGLNAAVLPL</sequence>
<dbReference type="Gene3D" id="3.30.70.1070">
    <property type="entry name" value="Sporulation related repeat"/>
    <property type="match status" value="1"/>
</dbReference>
<gene>
    <name evidence="3" type="ORF">BDD16_000092</name>
</gene>
<dbReference type="InterPro" id="IPR007730">
    <property type="entry name" value="SPOR-like_dom"/>
</dbReference>
<dbReference type="RefSeq" id="WP_179632042.1">
    <property type="nucleotide sequence ID" value="NZ_JACCFH010000001.1"/>
</dbReference>
<dbReference type="PROSITE" id="PS51724">
    <property type="entry name" value="SPOR"/>
    <property type="match status" value="1"/>
</dbReference>
<comment type="caution">
    <text evidence="3">The sequence shown here is derived from an EMBL/GenBank/DDBJ whole genome shotgun (WGS) entry which is preliminary data.</text>
</comment>
<evidence type="ECO:0000259" key="2">
    <source>
        <dbReference type="PROSITE" id="PS51724"/>
    </source>
</evidence>
<evidence type="ECO:0000313" key="4">
    <source>
        <dbReference type="Proteomes" id="UP000518288"/>
    </source>
</evidence>
<dbReference type="PANTHER" id="PTHR38687:SF1">
    <property type="entry name" value="CELL DIVISION PROTEIN DEDD"/>
    <property type="match status" value="1"/>
</dbReference>
<dbReference type="Proteomes" id="UP000518288">
    <property type="component" value="Unassembled WGS sequence"/>
</dbReference>
<proteinExistence type="predicted"/>
<dbReference type="InterPro" id="IPR052521">
    <property type="entry name" value="Cell_div_SPOR-domain"/>
</dbReference>
<accession>A0A7Y9U4Z0</accession>
<dbReference type="PANTHER" id="PTHR38687">
    <property type="entry name" value="CELL DIVISION PROTEIN DEDD-RELATED"/>
    <property type="match status" value="1"/>
</dbReference>
<keyword evidence="4" id="KW-1185">Reference proteome</keyword>
<dbReference type="GO" id="GO:0032506">
    <property type="term" value="P:cytokinetic process"/>
    <property type="evidence" value="ECO:0007669"/>
    <property type="project" value="TreeGrafter"/>
</dbReference>
<name>A0A7Y9U4Z0_9BURK</name>
<reference evidence="3 4" key="1">
    <citation type="submission" date="2020-07" db="EMBL/GenBank/DDBJ databases">
        <title>Genomic Encyclopedia of Archaeal and Bacterial Type Strains, Phase II (KMG-II): from individual species to whole genera.</title>
        <authorList>
            <person name="Goeker M."/>
        </authorList>
    </citation>
    <scope>NUCLEOTIDE SEQUENCE [LARGE SCALE GENOMIC DNA]</scope>
    <source>
        <strain evidence="3 4">DSM 21226</strain>
    </source>
</reference>
<feature type="compositionally biased region" description="Low complexity" evidence="1">
    <location>
        <begin position="82"/>
        <end position="100"/>
    </location>
</feature>
<feature type="domain" description="SPOR" evidence="2">
    <location>
        <begin position="273"/>
        <end position="352"/>
    </location>
</feature>
<protein>
    <submittedName>
        <fullName evidence="3">DedD protein</fullName>
    </submittedName>
</protein>
<dbReference type="GO" id="GO:0030428">
    <property type="term" value="C:cell septum"/>
    <property type="evidence" value="ECO:0007669"/>
    <property type="project" value="TreeGrafter"/>
</dbReference>
<dbReference type="SUPFAM" id="SSF110997">
    <property type="entry name" value="Sporulation related repeat"/>
    <property type="match status" value="1"/>
</dbReference>